<dbReference type="NCBIfam" id="NF009008">
    <property type="entry name" value="PRK12354.1"/>
    <property type="match status" value="1"/>
</dbReference>
<dbReference type="InterPro" id="IPR003964">
    <property type="entry name" value="Carb_kinase"/>
</dbReference>
<dbReference type="OrthoDB" id="9766717at2"/>
<comment type="pathway">
    <text evidence="1">Amino-acid degradation; L-arginine degradation via ADI pathway.</text>
</comment>
<name>A0A317EBB1_9PROT</name>
<dbReference type="GO" id="GO:0005829">
    <property type="term" value="C:cytosol"/>
    <property type="evidence" value="ECO:0007669"/>
    <property type="project" value="TreeGrafter"/>
</dbReference>
<dbReference type="GO" id="GO:0008804">
    <property type="term" value="F:carbamate kinase activity"/>
    <property type="evidence" value="ECO:0007669"/>
    <property type="project" value="InterPro"/>
</dbReference>
<dbReference type="Pfam" id="PF00696">
    <property type="entry name" value="AA_kinase"/>
    <property type="match status" value="1"/>
</dbReference>
<dbReference type="Gene3D" id="3.40.1160.10">
    <property type="entry name" value="Acetylglutamate kinase-like"/>
    <property type="match status" value="1"/>
</dbReference>
<reference evidence="7 8" key="1">
    <citation type="submission" date="2018-05" db="EMBL/GenBank/DDBJ databases">
        <title>Zavarzinia sp. HR-AS.</title>
        <authorList>
            <person name="Lee Y."/>
            <person name="Jeon C.O."/>
        </authorList>
    </citation>
    <scope>NUCLEOTIDE SEQUENCE [LARGE SCALE GENOMIC DNA]</scope>
    <source>
        <strain evidence="7 8">HR-AS</strain>
    </source>
</reference>
<keyword evidence="8" id="KW-1185">Reference proteome</keyword>
<evidence type="ECO:0000313" key="7">
    <source>
        <dbReference type="EMBL" id="PWR24378.1"/>
    </source>
</evidence>
<keyword evidence="3 5" id="KW-0808">Transferase</keyword>
<sequence>MRIVAALGGNALLRRGEALSAANQANNVRLAALSLAPLIEAGHELVITHGNGPQVGLLALQAAAGPADGDQPLDVLDAQSEGMIGYLIEREMRNLLGPARRVATLLTQVRVDPRDPAFGHPTKPIGPVHDDAGAARLSARGFAVARDGKGWRRVVASPAPAEILVAPIVADLVDAGALVICAGGGGIPVVRDEAGHLQGIEAVIDKDLASGLLARSLRADLLMMLTDVEAVMLDWGRPEARAITEAAPRALAALDFAAGSMGPKVAAAVVFAEGGKGRAVIGRLQDAGALVAGTAGTGIREGAPGITCRTPS</sequence>
<dbReference type="FunFam" id="3.40.1160.10:FF:000007">
    <property type="entry name" value="Carbamate kinase"/>
    <property type="match status" value="1"/>
</dbReference>
<evidence type="ECO:0000256" key="2">
    <source>
        <dbReference type="ARBA" id="ARBA00011066"/>
    </source>
</evidence>
<evidence type="ECO:0000256" key="4">
    <source>
        <dbReference type="ARBA" id="ARBA00022777"/>
    </source>
</evidence>
<gene>
    <name evidence="7" type="ORF">DKG74_09735</name>
</gene>
<comment type="caution">
    <text evidence="7">The sequence shown here is derived from an EMBL/GenBank/DDBJ whole genome shotgun (WGS) entry which is preliminary data.</text>
</comment>
<dbReference type="EMBL" id="QGLE01000004">
    <property type="protein sequence ID" value="PWR24378.1"/>
    <property type="molecule type" value="Genomic_DNA"/>
</dbReference>
<protein>
    <recommendedName>
        <fullName evidence="5">Carbamate kinase</fullName>
    </recommendedName>
</protein>
<evidence type="ECO:0000313" key="8">
    <source>
        <dbReference type="Proteomes" id="UP000245461"/>
    </source>
</evidence>
<organism evidence="7 8">
    <name type="scientific">Zavarzinia aquatilis</name>
    <dbReference type="NCBI Taxonomy" id="2211142"/>
    <lineage>
        <taxon>Bacteria</taxon>
        <taxon>Pseudomonadati</taxon>
        <taxon>Pseudomonadota</taxon>
        <taxon>Alphaproteobacteria</taxon>
        <taxon>Rhodospirillales</taxon>
        <taxon>Zavarziniaceae</taxon>
        <taxon>Zavarzinia</taxon>
    </lineage>
</organism>
<proteinExistence type="inferred from homology"/>
<dbReference type="CDD" id="cd04235">
    <property type="entry name" value="AAK_CK"/>
    <property type="match status" value="1"/>
</dbReference>
<accession>A0A317EBB1</accession>
<dbReference type="PANTHER" id="PTHR30409">
    <property type="entry name" value="CARBAMATE KINASE"/>
    <property type="match status" value="1"/>
</dbReference>
<dbReference type="InterPro" id="IPR001048">
    <property type="entry name" value="Asp/Glu/Uridylate_kinase"/>
</dbReference>
<dbReference type="PRINTS" id="PR01469">
    <property type="entry name" value="CARBMTKINASE"/>
</dbReference>
<evidence type="ECO:0000256" key="1">
    <source>
        <dbReference type="ARBA" id="ARBA00004850"/>
    </source>
</evidence>
<keyword evidence="4 5" id="KW-0418">Kinase</keyword>
<evidence type="ECO:0000256" key="3">
    <source>
        <dbReference type="ARBA" id="ARBA00022679"/>
    </source>
</evidence>
<dbReference type="AlphaFoldDB" id="A0A317EBB1"/>
<dbReference type="PANTHER" id="PTHR30409:SF1">
    <property type="entry name" value="CARBAMATE KINASE-RELATED"/>
    <property type="match status" value="1"/>
</dbReference>
<evidence type="ECO:0000256" key="5">
    <source>
        <dbReference type="PIRNR" id="PIRNR000723"/>
    </source>
</evidence>
<feature type="domain" description="Aspartate/glutamate/uridylate kinase" evidence="6">
    <location>
        <begin position="1"/>
        <end position="281"/>
    </location>
</feature>
<comment type="similarity">
    <text evidence="2 5">Belongs to the carbamate kinase family.</text>
</comment>
<evidence type="ECO:0000259" key="6">
    <source>
        <dbReference type="Pfam" id="PF00696"/>
    </source>
</evidence>
<dbReference type="RefSeq" id="WP_109905152.1">
    <property type="nucleotide sequence ID" value="NZ_QGLE01000004.1"/>
</dbReference>
<dbReference type="PIRSF" id="PIRSF000723">
    <property type="entry name" value="Carbamate_kin"/>
    <property type="match status" value="1"/>
</dbReference>
<dbReference type="InterPro" id="IPR036393">
    <property type="entry name" value="AceGlu_kinase-like_sf"/>
</dbReference>
<dbReference type="GO" id="GO:0019546">
    <property type="term" value="P:L-arginine deiminase pathway"/>
    <property type="evidence" value="ECO:0007669"/>
    <property type="project" value="TreeGrafter"/>
</dbReference>
<dbReference type="Proteomes" id="UP000245461">
    <property type="component" value="Unassembled WGS sequence"/>
</dbReference>
<dbReference type="SUPFAM" id="SSF53633">
    <property type="entry name" value="Carbamate kinase-like"/>
    <property type="match status" value="1"/>
</dbReference>